<feature type="domain" description="Exoribonuclease Xrn1 D2/D3" evidence="5">
    <location>
        <begin position="419"/>
        <end position="516"/>
    </location>
</feature>
<evidence type="ECO:0000259" key="5">
    <source>
        <dbReference type="Pfam" id="PF18334"/>
    </source>
</evidence>
<evidence type="ECO:0000313" key="6">
    <source>
        <dbReference type="EMBL" id="CAD2220110.1"/>
    </source>
</evidence>
<dbReference type="PANTHER" id="PTHR12341:SF75">
    <property type="entry name" value="EXONUCLEASE XRNA, PUTATIVE-RELATED"/>
    <property type="match status" value="1"/>
</dbReference>
<evidence type="ECO:0000313" key="7">
    <source>
        <dbReference type="Proteomes" id="UP000515908"/>
    </source>
</evidence>
<dbReference type="Pfam" id="PF18129">
    <property type="entry name" value="SH3_12"/>
    <property type="match status" value="1"/>
</dbReference>
<dbReference type="InterPro" id="IPR027073">
    <property type="entry name" value="5_3_exoribonuclease"/>
</dbReference>
<reference evidence="6 7" key="1">
    <citation type="submission" date="2020-08" db="EMBL/GenBank/DDBJ databases">
        <authorList>
            <person name="Newling K."/>
            <person name="Davey J."/>
            <person name="Forrester S."/>
        </authorList>
    </citation>
    <scope>NUCLEOTIDE SEQUENCE [LARGE SCALE GENOMIC DNA]</scope>
    <source>
        <strain evidence="7">Crithidia deanei Carvalho (ATCC PRA-265)</strain>
    </source>
</reference>
<dbReference type="GO" id="GO:0000956">
    <property type="term" value="P:nuclear-transcribed mRNA catabolic process"/>
    <property type="evidence" value="ECO:0007669"/>
    <property type="project" value="TreeGrafter"/>
</dbReference>
<dbReference type="Gene3D" id="1.25.40.1050">
    <property type="match status" value="1"/>
</dbReference>
<evidence type="ECO:0000259" key="2">
    <source>
        <dbReference type="Pfam" id="PF17846"/>
    </source>
</evidence>
<dbReference type="Gene3D" id="2.30.30.750">
    <property type="match status" value="1"/>
</dbReference>
<dbReference type="InterPro" id="IPR041412">
    <property type="entry name" value="Xrn1_helical"/>
</dbReference>
<dbReference type="Pfam" id="PF18334">
    <property type="entry name" value="XRN1_D2_D3"/>
    <property type="match status" value="1"/>
</dbReference>
<dbReference type="VEuPathDB" id="TriTrypDB:ADEAN_000762500"/>
<dbReference type="Proteomes" id="UP000515908">
    <property type="component" value="Chromosome 16"/>
</dbReference>
<dbReference type="InterPro" id="IPR047007">
    <property type="entry name" value="XRN1_D1_sf"/>
</dbReference>
<dbReference type="EMBL" id="LR877160">
    <property type="protein sequence ID" value="CAD2220110.1"/>
    <property type="molecule type" value="Genomic_DNA"/>
</dbReference>
<dbReference type="GO" id="GO:0004534">
    <property type="term" value="F:5'-3' RNA exonuclease activity"/>
    <property type="evidence" value="ECO:0007669"/>
    <property type="project" value="TreeGrafter"/>
</dbReference>
<feature type="domain" description="5'-3' exoribonuclease 1 SH3-like" evidence="3">
    <location>
        <begin position="707"/>
        <end position="774"/>
    </location>
</feature>
<dbReference type="InterPro" id="IPR041106">
    <property type="entry name" value="XRN1_D2_D3"/>
</dbReference>
<proteinExistence type="predicted"/>
<gene>
    <name evidence="6" type="ORF">ADEAN_000762500</name>
</gene>
<name>A0A7G2CJS9_9TRYP</name>
<dbReference type="GO" id="GO:0003723">
    <property type="term" value="F:RNA binding"/>
    <property type="evidence" value="ECO:0007669"/>
    <property type="project" value="TreeGrafter"/>
</dbReference>
<keyword evidence="7" id="KW-1185">Reference proteome</keyword>
<dbReference type="InterPro" id="IPR040992">
    <property type="entry name" value="XRN1_D1"/>
</dbReference>
<feature type="domain" description="Xrn1 helical" evidence="2">
    <location>
        <begin position="5"/>
        <end position="149"/>
    </location>
</feature>
<feature type="region of interest" description="Disordered" evidence="1">
    <location>
        <begin position="779"/>
        <end position="798"/>
    </location>
</feature>
<dbReference type="AlphaFoldDB" id="A0A7G2CJS9"/>
<dbReference type="Pfam" id="PF18332">
    <property type="entry name" value="XRN1_D1"/>
    <property type="match status" value="1"/>
</dbReference>
<dbReference type="GO" id="GO:0005634">
    <property type="term" value="C:nucleus"/>
    <property type="evidence" value="ECO:0007669"/>
    <property type="project" value="TreeGrafter"/>
</dbReference>
<dbReference type="InterPro" id="IPR041385">
    <property type="entry name" value="SH3_12"/>
</dbReference>
<feature type="region of interest" description="Disordered" evidence="1">
    <location>
        <begin position="856"/>
        <end position="894"/>
    </location>
</feature>
<protein>
    <submittedName>
        <fullName evidence="6">Xrn1 helical domain/Exoribonuclease Xrn1 D1 domain/Xrn1 SH3-like domain containing protein, putative</fullName>
    </submittedName>
</protein>
<organism evidence="6 7">
    <name type="scientific">Angomonas deanei</name>
    <dbReference type="NCBI Taxonomy" id="59799"/>
    <lineage>
        <taxon>Eukaryota</taxon>
        <taxon>Discoba</taxon>
        <taxon>Euglenozoa</taxon>
        <taxon>Kinetoplastea</taxon>
        <taxon>Metakinetoplastina</taxon>
        <taxon>Trypanosomatida</taxon>
        <taxon>Trypanosomatidae</taxon>
        <taxon>Strigomonadinae</taxon>
        <taxon>Angomonas</taxon>
    </lineage>
</organism>
<evidence type="ECO:0000256" key="1">
    <source>
        <dbReference type="SAM" id="MobiDB-lite"/>
    </source>
</evidence>
<evidence type="ECO:0000259" key="3">
    <source>
        <dbReference type="Pfam" id="PF18129"/>
    </source>
</evidence>
<dbReference type="PANTHER" id="PTHR12341">
    <property type="entry name" value="5'-&gt;3' EXORIBONUCLEASE"/>
    <property type="match status" value="1"/>
</dbReference>
<dbReference type="OrthoDB" id="372487at2759"/>
<dbReference type="Pfam" id="PF17846">
    <property type="entry name" value="XRN_M"/>
    <property type="match status" value="1"/>
</dbReference>
<accession>A0A7G2CJS9</accession>
<dbReference type="InterPro" id="IPR047008">
    <property type="entry name" value="XRN1_SH3_sf"/>
</dbReference>
<evidence type="ECO:0000259" key="4">
    <source>
        <dbReference type="Pfam" id="PF18332"/>
    </source>
</evidence>
<feature type="domain" description="5'-3' exoribonuclease 1 D1" evidence="4">
    <location>
        <begin position="197"/>
        <end position="387"/>
    </location>
</feature>
<dbReference type="Gene3D" id="2.170.260.40">
    <property type="match status" value="1"/>
</dbReference>
<sequence length="923" mass="102352">MGRDMRNLAKHYVEGLSWVIGYYYQGVPSWQWFYPHFYAPMASDLVNLPAIAEEVQFDLGKPFLPHQQLLSVLPPMSYRSMPKAYWPLLKSASSPLVQYFPEHIQIDREGARAPWEGIVLIPFIDERTLLAAYESVQDKLDPEEAKHNVLGPSLCFSYNPQMEPYVLPDTMFGDLRGVTVEKEPFEFPPMDRFDPELCKGVHIGGSQLEGFSSLQSKARLITPLYEMGAVNIFGMPTRKESLLLRLKNFSRATNVSEAALLLGKEILVAFPHYKRARVAALSDATTTTRASYNADGSFAGSEKKEKTRDEKEAFYREVQKHQADMKSKLGIDVPELNILVYVHRFTGMRLNHKGALIKQFTTTETCYPMPLTCMLEDIDLVEDLRYKMRERSPLDMASGSKCIYVGPEPKNKKFSAQLYGSSGVVLRSEPDNSTHFVVTIKVHKSSPSIPSALADYAERNNWVSLHEAADHIGISSRTLSTISSSLVTSSQYGSRELGLCLKFTGRALARVGYTKFVQKSLNPWYVGNTDIFARMEQDEEAMGYHLNTNPTKGKGGEKGEHLEDKSVNRSGMGVWYFSRDALAIITDYVEQFAPLVRYIESGSVNCSSLEPQYFMTGPWAEKDAETVMGEIEAFIADRRVLDVPMIKATEEAFPWEHLEALESVLEKYGDDETKEVTMSQVSKNHLYFPVTRSVGGHLVPLPLPKDQKYRLGARVVNCRATGSVPFGARGTIIRLLASGREAEVMYDVPFIGGTRLDGRAKDTRAAITKFGALLVLSEGSTTEEGQEERKAAPTSAEEIESLLKKKDLSNIPKPRSATLAAAAPSPQGTISINASSPQEGINVADLFSKFPTAKKSPSPATVVHVSSPDTQVPAPRSERTTVSPGSIAKQHRSTKVGKVIPDAFVSGKVSINSRNAVTSFMNG</sequence>